<organism evidence="2 3">
    <name type="scientific">Vitrella brassicaformis (strain CCMP3155)</name>
    <dbReference type="NCBI Taxonomy" id="1169540"/>
    <lineage>
        <taxon>Eukaryota</taxon>
        <taxon>Sar</taxon>
        <taxon>Alveolata</taxon>
        <taxon>Colpodellida</taxon>
        <taxon>Vitrellaceae</taxon>
        <taxon>Vitrella</taxon>
    </lineage>
</organism>
<dbReference type="VEuPathDB" id="CryptoDB:Vbra_19134"/>
<reference evidence="2 3" key="1">
    <citation type="submission" date="2014-11" db="EMBL/GenBank/DDBJ databases">
        <authorList>
            <person name="Zhu J."/>
            <person name="Qi W."/>
            <person name="Song R."/>
        </authorList>
    </citation>
    <scope>NUCLEOTIDE SEQUENCE [LARGE SCALE GENOMIC DNA]</scope>
</reference>
<protein>
    <submittedName>
        <fullName evidence="2">Uncharacterized protein</fullName>
    </submittedName>
</protein>
<feature type="compositionally biased region" description="Low complexity" evidence="1">
    <location>
        <begin position="62"/>
        <end position="82"/>
    </location>
</feature>
<proteinExistence type="predicted"/>
<dbReference type="EMBL" id="CDMY01000894">
    <property type="protein sequence ID" value="CEM36477.1"/>
    <property type="molecule type" value="Genomic_DNA"/>
</dbReference>
<gene>
    <name evidence="2" type="ORF">Vbra_19134</name>
</gene>
<evidence type="ECO:0000313" key="2">
    <source>
        <dbReference type="EMBL" id="CEM36477.1"/>
    </source>
</evidence>
<dbReference type="AlphaFoldDB" id="A0A0G4GZG1"/>
<accession>A0A0G4GZG1</accession>
<feature type="compositionally biased region" description="Low complexity" evidence="1">
    <location>
        <begin position="1"/>
        <end position="10"/>
    </location>
</feature>
<feature type="region of interest" description="Disordered" evidence="1">
    <location>
        <begin position="62"/>
        <end position="93"/>
    </location>
</feature>
<dbReference type="InParanoid" id="A0A0G4GZG1"/>
<sequence length="454" mass="49561">MPKEPLVVVRLSEREEEHQGQPSNQDVGFPALSGVLVRFSDRGKGSAIMSAAAADGAAGSVADEQSSSAAPAANGAVSAPSANHHHQHQQHDRLISAADVPQDVAPTVAEYVRSYSQLEALIDAHPTQFTAAVLLPILIRLLAVVVDAIFGPLVEVPIPQLTQSVSIIVAATRRLFMLTRGGDWARWRPHLEMLYLLQGNRPLVLGDDNFGIFGSRAAFIGETEAVRQWKMLSWGVTVAVRGQGRQLMNGNGILDRQNGRSVPPLMASASPVFPHVPFDPADPPTELSAFDALGLTCPNYTSMAGRVLFSWLFGGDHIRRIKSWCSDSPASAAFQRVCELLSAPPSDAAQWGAGVFDKKRPCSDREGHRRLMVLGIETMGDGHMAVIELIQLEFIRQSPRYVVIWTTESAPHDKTCTVVMRVLGDHLGGKVWREENEEKEHRRATANTRRCTIM</sequence>
<evidence type="ECO:0000313" key="3">
    <source>
        <dbReference type="Proteomes" id="UP000041254"/>
    </source>
</evidence>
<dbReference type="Proteomes" id="UP000041254">
    <property type="component" value="Unassembled WGS sequence"/>
</dbReference>
<feature type="region of interest" description="Disordered" evidence="1">
    <location>
        <begin position="1"/>
        <end position="29"/>
    </location>
</feature>
<name>A0A0G4GZG1_VITBC</name>
<dbReference type="PhylomeDB" id="A0A0G4GZG1"/>
<keyword evidence="3" id="KW-1185">Reference proteome</keyword>
<evidence type="ECO:0000256" key="1">
    <source>
        <dbReference type="SAM" id="MobiDB-lite"/>
    </source>
</evidence>